<proteinExistence type="predicted"/>
<dbReference type="RefSeq" id="XP_068349518.1">
    <property type="nucleotide sequence ID" value="XM_068511451.1"/>
</dbReference>
<evidence type="ECO:0000313" key="1">
    <source>
        <dbReference type="EMBL" id="OHS96381.1"/>
    </source>
</evidence>
<dbReference type="GeneID" id="94846155"/>
<evidence type="ECO:0000313" key="2">
    <source>
        <dbReference type="Proteomes" id="UP000179807"/>
    </source>
</evidence>
<dbReference type="VEuPathDB" id="TrichDB:TRFO_37492"/>
<reference evidence="1" key="1">
    <citation type="submission" date="2016-10" db="EMBL/GenBank/DDBJ databases">
        <authorList>
            <person name="Benchimol M."/>
            <person name="Almeida L.G."/>
            <person name="Vasconcelos A.T."/>
            <person name="Perreira-Neves A."/>
            <person name="Rosa I.A."/>
            <person name="Tasca T."/>
            <person name="Bogo M.R."/>
            <person name="de Souza W."/>
        </authorList>
    </citation>
    <scope>NUCLEOTIDE SEQUENCE [LARGE SCALE GENOMIC DNA]</scope>
    <source>
        <strain evidence="1">K</strain>
    </source>
</reference>
<gene>
    <name evidence="1" type="ORF">TRFO_37492</name>
</gene>
<keyword evidence="2" id="KW-1185">Reference proteome</keyword>
<name>A0A1J4JFZ0_9EUKA</name>
<dbReference type="AlphaFoldDB" id="A0A1J4JFZ0"/>
<dbReference type="EMBL" id="MLAK01001181">
    <property type="protein sequence ID" value="OHS96381.1"/>
    <property type="molecule type" value="Genomic_DNA"/>
</dbReference>
<organism evidence="1 2">
    <name type="scientific">Tritrichomonas foetus</name>
    <dbReference type="NCBI Taxonomy" id="1144522"/>
    <lineage>
        <taxon>Eukaryota</taxon>
        <taxon>Metamonada</taxon>
        <taxon>Parabasalia</taxon>
        <taxon>Tritrichomonadida</taxon>
        <taxon>Tritrichomonadidae</taxon>
        <taxon>Tritrichomonas</taxon>
    </lineage>
</organism>
<dbReference type="Proteomes" id="UP000179807">
    <property type="component" value="Unassembled WGS sequence"/>
</dbReference>
<protein>
    <submittedName>
        <fullName evidence="1">Uncharacterized protein</fullName>
    </submittedName>
</protein>
<accession>A0A1J4JFZ0</accession>
<sequence>MVPYSHISKKKVTVAQEYNHQSFLKKIQNLLFLETVNHRKKTEGQNPTQSQLAPEFQRILEQLEDIANKSKKHRRKFQYACNQFRKKIDLFSKHATDDVLKKNQINAYRYVYNSARKKQQLFSQYSMQCWAKKTLEVKSSVVAAEL</sequence>
<comment type="caution">
    <text evidence="1">The sequence shown here is derived from an EMBL/GenBank/DDBJ whole genome shotgun (WGS) entry which is preliminary data.</text>
</comment>